<keyword evidence="1" id="KW-1133">Transmembrane helix</keyword>
<keyword evidence="1" id="KW-0812">Transmembrane</keyword>
<dbReference type="Pfam" id="PF19701">
    <property type="entry name" value="DUF6199"/>
    <property type="match status" value="1"/>
</dbReference>
<comment type="caution">
    <text evidence="3">The sequence shown here is derived from an EMBL/GenBank/DDBJ whole genome shotgun (WGS) entry which is preliminary data.</text>
</comment>
<protein>
    <recommendedName>
        <fullName evidence="2">DUF6199 domain-containing protein</fullName>
    </recommendedName>
</protein>
<dbReference type="EMBL" id="BAAAMJ010000026">
    <property type="protein sequence ID" value="GAA1914038.1"/>
    <property type="molecule type" value="Genomic_DNA"/>
</dbReference>
<evidence type="ECO:0000256" key="1">
    <source>
        <dbReference type="SAM" id="Phobius"/>
    </source>
</evidence>
<proteinExistence type="predicted"/>
<name>A0ABP5AJJ3_9ACTN</name>
<keyword evidence="4" id="KW-1185">Reference proteome</keyword>
<dbReference type="InterPro" id="IPR045679">
    <property type="entry name" value="DUF6199"/>
</dbReference>
<sequence>MNEYAVMVLLMAAVPVLIGLIGPRKLWWRFSAWKYRNPEQHVPSDAFFAYQRAVCFVGAVVMVLMALEMDRNSMERSMRHEHHEVGHMQ</sequence>
<feature type="transmembrane region" description="Helical" evidence="1">
    <location>
        <begin position="7"/>
        <end position="27"/>
    </location>
</feature>
<evidence type="ECO:0000313" key="4">
    <source>
        <dbReference type="Proteomes" id="UP001501303"/>
    </source>
</evidence>
<feature type="transmembrane region" description="Helical" evidence="1">
    <location>
        <begin position="47"/>
        <end position="67"/>
    </location>
</feature>
<reference evidence="4" key="1">
    <citation type="journal article" date="2019" name="Int. J. Syst. Evol. Microbiol.">
        <title>The Global Catalogue of Microorganisms (GCM) 10K type strain sequencing project: providing services to taxonomists for standard genome sequencing and annotation.</title>
        <authorList>
            <consortium name="The Broad Institute Genomics Platform"/>
            <consortium name="The Broad Institute Genome Sequencing Center for Infectious Disease"/>
            <person name="Wu L."/>
            <person name="Ma J."/>
        </authorList>
    </citation>
    <scope>NUCLEOTIDE SEQUENCE [LARGE SCALE GENOMIC DNA]</scope>
    <source>
        <strain evidence="4">JCM 13581</strain>
    </source>
</reference>
<feature type="domain" description="DUF6199" evidence="2">
    <location>
        <begin position="10"/>
        <end position="65"/>
    </location>
</feature>
<evidence type="ECO:0000259" key="2">
    <source>
        <dbReference type="Pfam" id="PF19701"/>
    </source>
</evidence>
<dbReference type="Proteomes" id="UP001501303">
    <property type="component" value="Unassembled WGS sequence"/>
</dbReference>
<evidence type="ECO:0000313" key="3">
    <source>
        <dbReference type="EMBL" id="GAA1914038.1"/>
    </source>
</evidence>
<keyword evidence="1" id="KW-0472">Membrane</keyword>
<gene>
    <name evidence="3" type="ORF">GCM10009716_24430</name>
</gene>
<dbReference type="RefSeq" id="WP_344261453.1">
    <property type="nucleotide sequence ID" value="NZ_BAAAMJ010000026.1"/>
</dbReference>
<accession>A0ABP5AJJ3</accession>
<organism evidence="3 4">
    <name type="scientific">Streptomyces sodiiphilus</name>
    <dbReference type="NCBI Taxonomy" id="226217"/>
    <lineage>
        <taxon>Bacteria</taxon>
        <taxon>Bacillati</taxon>
        <taxon>Actinomycetota</taxon>
        <taxon>Actinomycetes</taxon>
        <taxon>Kitasatosporales</taxon>
        <taxon>Streptomycetaceae</taxon>
        <taxon>Streptomyces</taxon>
    </lineage>
</organism>